<proteinExistence type="predicted"/>
<dbReference type="InterPro" id="IPR036188">
    <property type="entry name" value="FAD/NAD-bd_sf"/>
</dbReference>
<dbReference type="Pfam" id="PF13738">
    <property type="entry name" value="Pyr_redox_3"/>
    <property type="match status" value="1"/>
</dbReference>
<organism evidence="1 2">
    <name type="scientific">Burkholderia multivorans</name>
    <dbReference type="NCBI Taxonomy" id="87883"/>
    <lineage>
        <taxon>Bacteria</taxon>
        <taxon>Pseudomonadati</taxon>
        <taxon>Pseudomonadota</taxon>
        <taxon>Betaproteobacteria</taxon>
        <taxon>Burkholderiales</taxon>
        <taxon>Burkholderiaceae</taxon>
        <taxon>Burkholderia</taxon>
        <taxon>Burkholderia cepacia complex</taxon>
    </lineage>
</organism>
<evidence type="ECO:0000313" key="2">
    <source>
        <dbReference type="Proteomes" id="UP000237811"/>
    </source>
</evidence>
<comment type="caution">
    <text evidence="1">The sequence shown here is derived from an EMBL/GenBank/DDBJ whole genome shotgun (WGS) entry which is preliminary data.</text>
</comment>
<sequence>MHRLDVAIVGAGPAGVGMALVLQKVPGLKFGMLEAGNVGESFRRWPLQTRFITPSFHSNPFGLADLNAVDALSSPAVFAGTEHPDGTQYADYLAYVADAHNLPVARGCRVRKVTLAPDGGFILDTPIGQLHAGIVIWATGEFQFPDLLPFRGAQWCSHYAQVVDWREWDADRYTVVGGFESGVDAAVNLVKFGCAVRLLCRKSTWDPQGPHDPSLSLSPYSRQRLDETIDTGRLEIVFGVDVIAVTQNEGGGFRIHAGDGRYWDERQAPILGTGFVKGGGVQQIAHLWAWDDDGRVMLTDVDESTLTPGLFLAGPQVRHDARIYCFIYKFRQRFQPMAQRIARHFGLDASGLETGAGVWGPFGNSECCEDCEC</sequence>
<dbReference type="Proteomes" id="UP000237811">
    <property type="component" value="Unassembled WGS sequence"/>
</dbReference>
<dbReference type="Gene3D" id="3.50.50.60">
    <property type="entry name" value="FAD/NAD(P)-binding domain"/>
    <property type="match status" value="2"/>
</dbReference>
<name>A0AB37APY9_9BURK</name>
<accession>A0AB37APY9</accession>
<evidence type="ECO:0000313" key="1">
    <source>
        <dbReference type="EMBL" id="PRE45439.1"/>
    </source>
</evidence>
<dbReference type="PRINTS" id="PR00368">
    <property type="entry name" value="FADPNR"/>
</dbReference>
<protein>
    <submittedName>
        <fullName evidence="1">Thioredoxin reductase</fullName>
    </submittedName>
</protein>
<dbReference type="RefSeq" id="WP_105777570.1">
    <property type="nucleotide sequence ID" value="NZ_PVFQ01000024.1"/>
</dbReference>
<dbReference type="SUPFAM" id="SSF51905">
    <property type="entry name" value="FAD/NAD(P)-binding domain"/>
    <property type="match status" value="2"/>
</dbReference>
<gene>
    <name evidence="1" type="ORF">C6P99_19260</name>
</gene>
<dbReference type="AlphaFoldDB" id="A0AB37APY9"/>
<dbReference type="EMBL" id="PVFR01000058">
    <property type="protein sequence ID" value="PRE45439.1"/>
    <property type="molecule type" value="Genomic_DNA"/>
</dbReference>
<reference evidence="1 2" key="1">
    <citation type="submission" date="2018-03" db="EMBL/GenBank/DDBJ databases">
        <authorList>
            <person name="Nguyen K."/>
            <person name="Fouts D."/>
            <person name="Sutton G."/>
        </authorList>
    </citation>
    <scope>NUCLEOTIDE SEQUENCE [LARGE SCALE GENOMIC DNA]</scope>
    <source>
        <strain evidence="1 2">AU14328</strain>
    </source>
</reference>
<dbReference type="PRINTS" id="PR00469">
    <property type="entry name" value="PNDRDTASEII"/>
</dbReference>